<accession>A0A1I6NV79</accession>
<dbReference type="GO" id="GO:0003677">
    <property type="term" value="F:DNA binding"/>
    <property type="evidence" value="ECO:0007669"/>
    <property type="project" value="UniProtKB-KW"/>
</dbReference>
<dbReference type="InterPro" id="IPR000838">
    <property type="entry name" value="RNA_pol_sigma70_ECF_CS"/>
</dbReference>
<dbReference type="InterPro" id="IPR013325">
    <property type="entry name" value="RNA_pol_sigma_r2"/>
</dbReference>
<dbReference type="SUPFAM" id="SSF88659">
    <property type="entry name" value="Sigma3 and sigma4 domains of RNA polymerase sigma factors"/>
    <property type="match status" value="1"/>
</dbReference>
<dbReference type="PANTHER" id="PTHR43133">
    <property type="entry name" value="RNA POLYMERASE ECF-TYPE SIGMA FACTO"/>
    <property type="match status" value="1"/>
</dbReference>
<dbReference type="OrthoDB" id="1027298at2"/>
<dbReference type="AlphaFoldDB" id="A0A1I6NV79"/>
<dbReference type="Pfam" id="PF04542">
    <property type="entry name" value="Sigma70_r2"/>
    <property type="match status" value="1"/>
</dbReference>
<organism evidence="9 10">
    <name type="scientific">Lutibacter maritimus</name>
    <dbReference type="NCBI Taxonomy" id="593133"/>
    <lineage>
        <taxon>Bacteria</taxon>
        <taxon>Pseudomonadati</taxon>
        <taxon>Bacteroidota</taxon>
        <taxon>Flavobacteriia</taxon>
        <taxon>Flavobacteriales</taxon>
        <taxon>Flavobacteriaceae</taxon>
        <taxon>Lutibacter</taxon>
    </lineage>
</organism>
<comment type="similarity">
    <text evidence="1 6">Belongs to the sigma-70 factor family. ECF subfamily.</text>
</comment>
<keyword evidence="2 6" id="KW-0805">Transcription regulation</keyword>
<dbReference type="GO" id="GO:0006352">
    <property type="term" value="P:DNA-templated transcription initiation"/>
    <property type="evidence" value="ECO:0007669"/>
    <property type="project" value="InterPro"/>
</dbReference>
<dbReference type="InterPro" id="IPR036388">
    <property type="entry name" value="WH-like_DNA-bd_sf"/>
</dbReference>
<dbReference type="PROSITE" id="PS01063">
    <property type="entry name" value="SIGMA70_ECF"/>
    <property type="match status" value="1"/>
</dbReference>
<keyword evidence="4 6" id="KW-0238">DNA-binding</keyword>
<evidence type="ECO:0000256" key="3">
    <source>
        <dbReference type="ARBA" id="ARBA00023082"/>
    </source>
</evidence>
<proteinExistence type="inferred from homology"/>
<dbReference type="InterPro" id="IPR013324">
    <property type="entry name" value="RNA_pol_sigma_r3/r4-like"/>
</dbReference>
<dbReference type="Gene3D" id="1.10.10.10">
    <property type="entry name" value="Winged helix-like DNA-binding domain superfamily/Winged helix DNA-binding domain"/>
    <property type="match status" value="1"/>
</dbReference>
<evidence type="ECO:0000259" key="7">
    <source>
        <dbReference type="Pfam" id="PF04542"/>
    </source>
</evidence>
<gene>
    <name evidence="9" type="ORF">SAMN04488006_0606</name>
</gene>
<evidence type="ECO:0000313" key="9">
    <source>
        <dbReference type="EMBL" id="SFS31780.1"/>
    </source>
</evidence>
<evidence type="ECO:0000256" key="5">
    <source>
        <dbReference type="ARBA" id="ARBA00023163"/>
    </source>
</evidence>
<keyword evidence="3 6" id="KW-0731">Sigma factor</keyword>
<reference evidence="10" key="1">
    <citation type="submission" date="2016-10" db="EMBL/GenBank/DDBJ databases">
        <authorList>
            <person name="Varghese N."/>
            <person name="Submissions S."/>
        </authorList>
    </citation>
    <scope>NUCLEOTIDE SEQUENCE [LARGE SCALE GENOMIC DNA]</scope>
    <source>
        <strain evidence="10">DSM 24450</strain>
    </source>
</reference>
<evidence type="ECO:0000256" key="4">
    <source>
        <dbReference type="ARBA" id="ARBA00023125"/>
    </source>
</evidence>
<dbReference type="EMBL" id="FOZP01000001">
    <property type="protein sequence ID" value="SFS31780.1"/>
    <property type="molecule type" value="Genomic_DNA"/>
</dbReference>
<evidence type="ECO:0000259" key="8">
    <source>
        <dbReference type="Pfam" id="PF08281"/>
    </source>
</evidence>
<dbReference type="PANTHER" id="PTHR43133:SF8">
    <property type="entry name" value="RNA POLYMERASE SIGMA FACTOR HI_1459-RELATED"/>
    <property type="match status" value="1"/>
</dbReference>
<evidence type="ECO:0000256" key="6">
    <source>
        <dbReference type="RuleBase" id="RU000716"/>
    </source>
</evidence>
<name>A0A1I6NV79_9FLAO</name>
<dbReference type="NCBIfam" id="TIGR02937">
    <property type="entry name" value="sigma70-ECF"/>
    <property type="match status" value="1"/>
</dbReference>
<dbReference type="InterPro" id="IPR007627">
    <property type="entry name" value="RNA_pol_sigma70_r2"/>
</dbReference>
<dbReference type="Pfam" id="PF08281">
    <property type="entry name" value="Sigma70_r4_2"/>
    <property type="match status" value="1"/>
</dbReference>
<dbReference type="InterPro" id="IPR013249">
    <property type="entry name" value="RNA_pol_sigma70_r4_t2"/>
</dbReference>
<keyword evidence="10" id="KW-1185">Reference proteome</keyword>
<evidence type="ECO:0000256" key="2">
    <source>
        <dbReference type="ARBA" id="ARBA00023015"/>
    </source>
</evidence>
<keyword evidence="5 6" id="KW-0804">Transcription</keyword>
<feature type="domain" description="RNA polymerase sigma factor 70 region 4 type 2" evidence="8">
    <location>
        <begin position="124"/>
        <end position="175"/>
    </location>
</feature>
<sequence length="190" mass="22081">MTGKPDEYYIKETLNGNVNAYAFLVKRYNYMVFTLAVRIIKNREDAEEIAQDVFIKGYRNLANFKGDSKFSTWIYKIAYYASLDKLKSNKRQVNAENIDVIKGAYLEDSHNSDSELHDNERKNIINQALLKLSEEDKVIVTLYYFEELPVKEIVIVVGLSEDNVKVKLFRARKKLAELLKNVIEINTIDL</sequence>
<protein>
    <recommendedName>
        <fullName evidence="6">RNA polymerase sigma factor</fullName>
    </recommendedName>
</protein>
<dbReference type="STRING" id="593133.SAMN04488006_0606"/>
<dbReference type="CDD" id="cd06171">
    <property type="entry name" value="Sigma70_r4"/>
    <property type="match status" value="1"/>
</dbReference>
<evidence type="ECO:0000313" key="10">
    <source>
        <dbReference type="Proteomes" id="UP000199312"/>
    </source>
</evidence>
<dbReference type="Proteomes" id="UP000199312">
    <property type="component" value="Unassembled WGS sequence"/>
</dbReference>
<dbReference type="SUPFAM" id="SSF88946">
    <property type="entry name" value="Sigma2 domain of RNA polymerase sigma factors"/>
    <property type="match status" value="1"/>
</dbReference>
<dbReference type="Gene3D" id="1.10.1740.10">
    <property type="match status" value="1"/>
</dbReference>
<evidence type="ECO:0000256" key="1">
    <source>
        <dbReference type="ARBA" id="ARBA00010641"/>
    </source>
</evidence>
<dbReference type="GO" id="GO:0016987">
    <property type="term" value="F:sigma factor activity"/>
    <property type="evidence" value="ECO:0007669"/>
    <property type="project" value="UniProtKB-KW"/>
</dbReference>
<dbReference type="RefSeq" id="WP_090222469.1">
    <property type="nucleotide sequence ID" value="NZ_FOZP01000001.1"/>
</dbReference>
<dbReference type="InterPro" id="IPR039425">
    <property type="entry name" value="RNA_pol_sigma-70-like"/>
</dbReference>
<feature type="domain" description="RNA polymerase sigma-70 region 2" evidence="7">
    <location>
        <begin position="24"/>
        <end position="91"/>
    </location>
</feature>
<dbReference type="InterPro" id="IPR014284">
    <property type="entry name" value="RNA_pol_sigma-70_dom"/>
</dbReference>